<protein>
    <recommendedName>
        <fullName evidence="4">Outer membrane lipoprotein SlyB</fullName>
    </recommendedName>
</protein>
<keyword evidence="1" id="KW-0472">Membrane</keyword>
<dbReference type="Proteomes" id="UP001596495">
    <property type="component" value="Unassembled WGS sequence"/>
</dbReference>
<evidence type="ECO:0000313" key="3">
    <source>
        <dbReference type="Proteomes" id="UP001596495"/>
    </source>
</evidence>
<comment type="caution">
    <text evidence="2">The sequence shown here is derived from an EMBL/GenBank/DDBJ whole genome shotgun (WGS) entry which is preliminary data.</text>
</comment>
<evidence type="ECO:0008006" key="4">
    <source>
        <dbReference type="Google" id="ProtNLM"/>
    </source>
</evidence>
<keyword evidence="1" id="KW-1133">Transmembrane helix</keyword>
<keyword evidence="1" id="KW-0812">Transmembrane</keyword>
<evidence type="ECO:0000256" key="1">
    <source>
        <dbReference type="SAM" id="Phobius"/>
    </source>
</evidence>
<gene>
    <name evidence="2" type="ORF">ACFQNJ_17200</name>
</gene>
<proteinExistence type="predicted"/>
<keyword evidence="3" id="KW-1185">Reference proteome</keyword>
<name>A0ABW2RDS4_9BURK</name>
<feature type="transmembrane region" description="Helical" evidence="1">
    <location>
        <begin position="34"/>
        <end position="57"/>
    </location>
</feature>
<evidence type="ECO:0000313" key="2">
    <source>
        <dbReference type="EMBL" id="MFC7436248.1"/>
    </source>
</evidence>
<organism evidence="2 3">
    <name type="scientific">Hydrogenophaga bisanensis</name>
    <dbReference type="NCBI Taxonomy" id="439611"/>
    <lineage>
        <taxon>Bacteria</taxon>
        <taxon>Pseudomonadati</taxon>
        <taxon>Pseudomonadota</taxon>
        <taxon>Betaproteobacteria</taxon>
        <taxon>Burkholderiales</taxon>
        <taxon>Comamonadaceae</taxon>
        <taxon>Hydrogenophaga</taxon>
    </lineage>
</organism>
<sequence>MGGPLHQHRACGNSERSIMKAFNLNRVEPIVRSIVLVIGLFAALFLGGCTATGLPFVSKQGTSTAYTTAQKPQSVRFGVILSVRDIELVDQTATAATTVGGGAGAVAGYGVGSLAGMSKTGRLLVAGVSALAGGFVGKSLASTYAGQEIVVQLEGGKGVIAIAQSSVDGVRFSLGQRVMVIGGGRVAPLML</sequence>
<accession>A0ABW2RDS4</accession>
<dbReference type="EMBL" id="JBHTBX010000015">
    <property type="protein sequence ID" value="MFC7436248.1"/>
    <property type="molecule type" value="Genomic_DNA"/>
</dbReference>
<reference evidence="3" key="1">
    <citation type="journal article" date="2019" name="Int. J. Syst. Evol. Microbiol.">
        <title>The Global Catalogue of Microorganisms (GCM) 10K type strain sequencing project: providing services to taxonomists for standard genome sequencing and annotation.</title>
        <authorList>
            <consortium name="The Broad Institute Genomics Platform"/>
            <consortium name="The Broad Institute Genome Sequencing Center for Infectious Disease"/>
            <person name="Wu L."/>
            <person name="Ma J."/>
        </authorList>
    </citation>
    <scope>NUCLEOTIDE SEQUENCE [LARGE SCALE GENOMIC DNA]</scope>
    <source>
        <strain evidence="3">CCUG 54518</strain>
    </source>
</reference>